<dbReference type="AlphaFoldDB" id="A0A484F5C9"/>
<reference evidence="2 3" key="1">
    <citation type="submission" date="2019-03" db="EMBL/GenBank/DDBJ databases">
        <title>Genomic Encyclopedia of Type Strains, Phase IV (KMG-IV): sequencing the most valuable type-strain genomes for metagenomic binning, comparative biology and taxonomic classification.</title>
        <authorList>
            <person name="Goeker M."/>
        </authorList>
    </citation>
    <scope>NUCLEOTIDE SEQUENCE [LARGE SCALE GENOMIC DNA]</scope>
    <source>
        <strain evidence="2 3">DSM 13328</strain>
    </source>
</reference>
<dbReference type="InterPro" id="IPR036390">
    <property type="entry name" value="WH_DNA-bd_sf"/>
</dbReference>
<comment type="caution">
    <text evidence="2">The sequence shown here is derived from an EMBL/GenBank/DDBJ whole genome shotgun (WGS) entry which is preliminary data.</text>
</comment>
<organism evidence="2 3">
    <name type="scientific">Methanimicrococcus blatticola</name>
    <dbReference type="NCBI Taxonomy" id="91560"/>
    <lineage>
        <taxon>Archaea</taxon>
        <taxon>Methanobacteriati</taxon>
        <taxon>Methanobacteriota</taxon>
        <taxon>Stenosarchaea group</taxon>
        <taxon>Methanomicrobia</taxon>
        <taxon>Methanosarcinales</taxon>
        <taxon>Methanosarcinaceae</taxon>
        <taxon>Methanimicrococcus</taxon>
    </lineage>
</organism>
<keyword evidence="3" id="KW-1185">Reference proteome</keyword>
<dbReference type="Gene3D" id="1.10.10.10">
    <property type="entry name" value="Winged helix-like DNA-binding domain superfamily/Winged helix DNA-binding domain"/>
    <property type="match status" value="1"/>
</dbReference>
<dbReference type="Proteomes" id="UP000294855">
    <property type="component" value="Unassembled WGS sequence"/>
</dbReference>
<dbReference type="SUPFAM" id="SSF46785">
    <property type="entry name" value="Winged helix' DNA-binding domain"/>
    <property type="match status" value="1"/>
</dbReference>
<protein>
    <submittedName>
        <fullName evidence="2">Uncharacterized protein</fullName>
    </submittedName>
</protein>
<sequence>MKFSADEKFLFQEKTVSAFLFIYQKEVTYISEVAANIESTFAHTNKIIKRLESIGFLSSVFEGRSRFLKLTPKGYAFAQKLSEAFDICQSDDVFNYPEGYEPTRKTETAEFDTEADASFLTERIEQSGSAAKSDAKSNIKSDSKEKSGSKIKIPDGPLSTADRIKLFGLRIKEVYDELIENESDKTTFLRRLGPFDRELKLIGSEIEKLDLADESAAELQAAYRAAEMQYSFYLGKE</sequence>
<dbReference type="InterPro" id="IPR036388">
    <property type="entry name" value="WH-like_DNA-bd_sf"/>
</dbReference>
<dbReference type="RefSeq" id="WP_133516561.1">
    <property type="nucleotide sequence ID" value="NZ_JAHDUW010000001.1"/>
</dbReference>
<proteinExistence type="predicted"/>
<dbReference type="OrthoDB" id="147738at2157"/>
<feature type="region of interest" description="Disordered" evidence="1">
    <location>
        <begin position="125"/>
        <end position="154"/>
    </location>
</feature>
<evidence type="ECO:0000313" key="3">
    <source>
        <dbReference type="Proteomes" id="UP000294855"/>
    </source>
</evidence>
<feature type="compositionally biased region" description="Basic and acidic residues" evidence="1">
    <location>
        <begin position="133"/>
        <end position="148"/>
    </location>
</feature>
<evidence type="ECO:0000256" key="1">
    <source>
        <dbReference type="SAM" id="MobiDB-lite"/>
    </source>
</evidence>
<gene>
    <name evidence="2" type="ORF">C7391_0066</name>
</gene>
<name>A0A484F5C9_9EURY</name>
<dbReference type="EMBL" id="SNYS01000005">
    <property type="protein sequence ID" value="TDQ70970.1"/>
    <property type="molecule type" value="Genomic_DNA"/>
</dbReference>
<evidence type="ECO:0000313" key="2">
    <source>
        <dbReference type="EMBL" id="TDQ70970.1"/>
    </source>
</evidence>
<accession>A0A484F5C9</accession>